<dbReference type="OrthoDB" id="9804264at2"/>
<keyword evidence="3 4" id="KW-0663">Pyridoxal phosphate</keyword>
<comment type="similarity">
    <text evidence="1 4">Belongs to the DegT/DnrJ/EryC1 family.</text>
</comment>
<name>A0A2I8EN31_9BURK</name>
<organism evidence="5 6">
    <name type="scientific">Paraburkholderia terrae</name>
    <dbReference type="NCBI Taxonomy" id="311230"/>
    <lineage>
        <taxon>Bacteria</taxon>
        <taxon>Pseudomonadati</taxon>
        <taxon>Pseudomonadota</taxon>
        <taxon>Betaproteobacteria</taxon>
        <taxon>Burkholderiales</taxon>
        <taxon>Burkholderiaceae</taxon>
        <taxon>Paraburkholderia</taxon>
    </lineage>
</organism>
<dbReference type="GO" id="GO:0008483">
    <property type="term" value="F:transaminase activity"/>
    <property type="evidence" value="ECO:0007669"/>
    <property type="project" value="TreeGrafter"/>
</dbReference>
<dbReference type="CDD" id="cd00616">
    <property type="entry name" value="AHBA_syn"/>
    <property type="match status" value="1"/>
</dbReference>
<feature type="modified residue" description="N6-(pyridoxal phosphate)lysine" evidence="3">
    <location>
        <position position="191"/>
    </location>
</feature>
<dbReference type="EMBL" id="CP026111">
    <property type="protein sequence ID" value="AUT60900.1"/>
    <property type="molecule type" value="Genomic_DNA"/>
</dbReference>
<evidence type="ECO:0000256" key="1">
    <source>
        <dbReference type="ARBA" id="ARBA00037999"/>
    </source>
</evidence>
<dbReference type="InterPro" id="IPR015422">
    <property type="entry name" value="PyrdxlP-dep_Trfase_small"/>
</dbReference>
<dbReference type="KEGG" id="pter:C2L65_15660"/>
<sequence>MSTFIPYGRQSIDDADIAAVEAVLRSDWLTQGPAIAAFEEELARRASARHAVAVCNATAALHIACVAAGLGPGDRLWTVPNTFVASANCGRYCGADVDFVDIDPLTWCMDAAALEVKLEAARRAGTLPKVVIPVAFAGGSCDMKRVKRLSDEYGFTVIEDASHAVGASYAGRPVGCGDYAHMTVFSFHPVKIVTTGEGGAVLTNDPALCDRLRRLRSHGITRDPAQMDEPDEGAWSYEMQELGFNYRITDIQAVLGLSQLKRLDGFLARRRALVQRYDALLKNLPLQLPQLDALDESAWHLYVVRVKDNSAHADRRAVFDALRAADIGVNVHYIPVHLQPYYRRLGFKPGDFPQAEQYYREALSLPLYAALTDAQQDRVVAQLERVVG</sequence>
<dbReference type="Pfam" id="PF01041">
    <property type="entry name" value="DegT_DnrJ_EryC1"/>
    <property type="match status" value="1"/>
</dbReference>
<evidence type="ECO:0000313" key="6">
    <source>
        <dbReference type="Proteomes" id="UP000243502"/>
    </source>
</evidence>
<dbReference type="GO" id="GO:0000271">
    <property type="term" value="P:polysaccharide biosynthetic process"/>
    <property type="evidence" value="ECO:0007669"/>
    <property type="project" value="TreeGrafter"/>
</dbReference>
<dbReference type="RefSeq" id="WP_042305119.1">
    <property type="nucleotide sequence ID" value="NZ_CP026111.1"/>
</dbReference>
<reference evidence="5 6" key="1">
    <citation type="submission" date="2018-01" db="EMBL/GenBank/DDBJ databases">
        <title>Species boundaries and ecological features among Paraburkholderia terrae DSMZ17804T, P. hospita DSMZ17164T and P. caribensis DSMZ13236T.</title>
        <authorList>
            <person name="Pratama A.A."/>
        </authorList>
    </citation>
    <scope>NUCLEOTIDE SEQUENCE [LARGE SCALE GENOMIC DNA]</scope>
    <source>
        <strain evidence="5 6">DSM 17804</strain>
    </source>
</reference>
<evidence type="ECO:0000313" key="5">
    <source>
        <dbReference type="EMBL" id="AUT60900.1"/>
    </source>
</evidence>
<evidence type="ECO:0000256" key="2">
    <source>
        <dbReference type="PIRSR" id="PIRSR000390-1"/>
    </source>
</evidence>
<dbReference type="InterPro" id="IPR015421">
    <property type="entry name" value="PyrdxlP-dep_Trfase_major"/>
</dbReference>
<dbReference type="PIRSF" id="PIRSF000390">
    <property type="entry name" value="PLP_StrS"/>
    <property type="match status" value="1"/>
</dbReference>
<evidence type="ECO:0000256" key="4">
    <source>
        <dbReference type="RuleBase" id="RU004508"/>
    </source>
</evidence>
<dbReference type="Gene3D" id="3.40.640.10">
    <property type="entry name" value="Type I PLP-dependent aspartate aminotransferase-like (Major domain)"/>
    <property type="match status" value="1"/>
</dbReference>
<dbReference type="NCBIfam" id="TIGR03588">
    <property type="entry name" value="PseC"/>
    <property type="match status" value="1"/>
</dbReference>
<dbReference type="SUPFAM" id="SSF53383">
    <property type="entry name" value="PLP-dependent transferases"/>
    <property type="match status" value="1"/>
</dbReference>
<dbReference type="InterPro" id="IPR020026">
    <property type="entry name" value="PseC"/>
</dbReference>
<feature type="active site" description="Proton acceptor" evidence="2">
    <location>
        <position position="191"/>
    </location>
</feature>
<dbReference type="InterPro" id="IPR000653">
    <property type="entry name" value="DegT/StrS_aminotransferase"/>
</dbReference>
<gene>
    <name evidence="5" type="primary">pseC</name>
    <name evidence="5" type="ORF">C2L65_15660</name>
</gene>
<accession>A0A2I8EN31</accession>
<dbReference type="GO" id="GO:0030170">
    <property type="term" value="F:pyridoxal phosphate binding"/>
    <property type="evidence" value="ECO:0007669"/>
    <property type="project" value="TreeGrafter"/>
</dbReference>
<dbReference type="Gene3D" id="3.90.1150.10">
    <property type="entry name" value="Aspartate Aminotransferase, domain 1"/>
    <property type="match status" value="1"/>
</dbReference>
<dbReference type="Proteomes" id="UP000243502">
    <property type="component" value="Chromosome 1"/>
</dbReference>
<dbReference type="PANTHER" id="PTHR30244">
    <property type="entry name" value="TRANSAMINASE"/>
    <property type="match status" value="1"/>
</dbReference>
<dbReference type="AlphaFoldDB" id="A0A2I8EN31"/>
<protein>
    <submittedName>
        <fullName evidence="5">UDP-4-amino-4, 6-dideoxy-N-acetyl-beta-L-altrosamine transaminase</fullName>
    </submittedName>
</protein>
<dbReference type="InterPro" id="IPR015424">
    <property type="entry name" value="PyrdxlP-dep_Trfase"/>
</dbReference>
<proteinExistence type="inferred from homology"/>
<dbReference type="PANTHER" id="PTHR30244:SF34">
    <property type="entry name" value="DTDP-4-AMINO-4,6-DIDEOXYGALACTOSE TRANSAMINASE"/>
    <property type="match status" value="1"/>
</dbReference>
<evidence type="ECO:0000256" key="3">
    <source>
        <dbReference type="PIRSR" id="PIRSR000390-2"/>
    </source>
</evidence>